<protein>
    <submittedName>
        <fullName evidence="4">Putative oxidoreductase-like protein</fullName>
    </submittedName>
</protein>
<dbReference type="InterPro" id="IPR036291">
    <property type="entry name" value="NAD(P)-bd_dom_sf"/>
</dbReference>
<dbReference type="GO" id="GO:0016491">
    <property type="term" value="F:oxidoreductase activity"/>
    <property type="evidence" value="ECO:0007669"/>
    <property type="project" value="UniProtKB-KW"/>
</dbReference>
<evidence type="ECO:0000256" key="3">
    <source>
        <dbReference type="ARBA" id="ARBA00023002"/>
    </source>
</evidence>
<dbReference type="PANTHER" id="PTHR24320">
    <property type="entry name" value="RETINOL DEHYDROGENASE"/>
    <property type="match status" value="1"/>
</dbReference>
<gene>
    <name evidence="4" type="ORF">ACRE_025320</name>
</gene>
<reference evidence="5" key="1">
    <citation type="journal article" date="2014" name="Genome Announc.">
        <title>Genome sequence and annotation of Acremonium chrysogenum, producer of the beta-lactam antibiotic cephalosporin C.</title>
        <authorList>
            <person name="Terfehr D."/>
            <person name="Dahlmann T.A."/>
            <person name="Specht T."/>
            <person name="Zadra I."/>
            <person name="Kuernsteiner H."/>
            <person name="Kueck U."/>
        </authorList>
    </citation>
    <scope>NUCLEOTIDE SEQUENCE [LARGE SCALE GENOMIC DNA]</scope>
    <source>
        <strain evidence="5">ATCC 11550 / CBS 779.69 / DSM 880 / IAM 14645 / JCM 23072 / IMI 49137</strain>
    </source>
</reference>
<dbReference type="EMBL" id="JPKY01000017">
    <property type="protein sequence ID" value="KFH46674.1"/>
    <property type="molecule type" value="Genomic_DNA"/>
</dbReference>
<dbReference type="Pfam" id="PF00106">
    <property type="entry name" value="adh_short"/>
    <property type="match status" value="1"/>
</dbReference>
<sequence>MASIGNILSAPGSYIGIACAAINPANYLGSVRFDPEKDIADLSGKVVLVTGGNAGLGKETVFQLAKNRPSKIFLAARSEQKAKDAIASIKPHVPDDVDITWLPLDLTSLDSIRDAAKSFHAQSSRLDRLILNAGIMATPPGRVAVTNHEIQFGTNHTGHFLLTNLLLPTLLKTAEEPGADVRVVAVSSVGHNLAPSFETFLDQDKLYNADPNVRYGASKASNILFAAELARRHPSLTAVSLHPGVIITDLYAPMSARSPVGALGAKALKAVGAQASTGALNQLWAAAGAKKEDLVNGAYYVPVGRRKPRNHYANSEDMGKRLWDWTEEELKKVGYLD</sequence>
<comment type="similarity">
    <text evidence="1">Belongs to the short-chain dehydrogenases/reductases (SDR) family.</text>
</comment>
<dbReference type="STRING" id="857340.A0A086TBE2"/>
<organism evidence="4 5">
    <name type="scientific">Hapsidospora chrysogenum (strain ATCC 11550 / CBS 779.69 / DSM 880 / IAM 14645 / JCM 23072 / IMI 49137)</name>
    <name type="common">Acremonium chrysogenum</name>
    <dbReference type="NCBI Taxonomy" id="857340"/>
    <lineage>
        <taxon>Eukaryota</taxon>
        <taxon>Fungi</taxon>
        <taxon>Dikarya</taxon>
        <taxon>Ascomycota</taxon>
        <taxon>Pezizomycotina</taxon>
        <taxon>Sordariomycetes</taxon>
        <taxon>Hypocreomycetidae</taxon>
        <taxon>Hypocreales</taxon>
        <taxon>Bionectriaceae</taxon>
        <taxon>Hapsidospora</taxon>
    </lineage>
</organism>
<dbReference type="Proteomes" id="UP000029964">
    <property type="component" value="Unassembled WGS sequence"/>
</dbReference>
<dbReference type="PRINTS" id="PR00081">
    <property type="entry name" value="GDHRDH"/>
</dbReference>
<name>A0A086TBE2_HAPC1</name>
<keyword evidence="2" id="KW-0521">NADP</keyword>
<dbReference type="PANTHER" id="PTHR24320:SF282">
    <property type="entry name" value="WW DOMAIN-CONTAINING OXIDOREDUCTASE"/>
    <property type="match status" value="1"/>
</dbReference>
<dbReference type="HOGENOM" id="CLU_010194_44_6_1"/>
<evidence type="ECO:0000256" key="2">
    <source>
        <dbReference type="ARBA" id="ARBA00022857"/>
    </source>
</evidence>
<evidence type="ECO:0000313" key="4">
    <source>
        <dbReference type="EMBL" id="KFH46674.1"/>
    </source>
</evidence>
<dbReference type="Gene3D" id="3.40.50.720">
    <property type="entry name" value="NAD(P)-binding Rossmann-like Domain"/>
    <property type="match status" value="1"/>
</dbReference>
<keyword evidence="3" id="KW-0560">Oxidoreductase</keyword>
<dbReference type="AlphaFoldDB" id="A0A086TBE2"/>
<keyword evidence="5" id="KW-1185">Reference proteome</keyword>
<proteinExistence type="inferred from homology"/>
<comment type="caution">
    <text evidence="4">The sequence shown here is derived from an EMBL/GenBank/DDBJ whole genome shotgun (WGS) entry which is preliminary data.</text>
</comment>
<dbReference type="InterPro" id="IPR002347">
    <property type="entry name" value="SDR_fam"/>
</dbReference>
<accession>A0A086TBE2</accession>
<evidence type="ECO:0000256" key="1">
    <source>
        <dbReference type="ARBA" id="ARBA00006484"/>
    </source>
</evidence>
<evidence type="ECO:0000313" key="5">
    <source>
        <dbReference type="Proteomes" id="UP000029964"/>
    </source>
</evidence>
<dbReference type="OrthoDB" id="191139at2759"/>
<dbReference type="SUPFAM" id="SSF51735">
    <property type="entry name" value="NAD(P)-binding Rossmann-fold domains"/>
    <property type="match status" value="1"/>
</dbReference>